<evidence type="ECO:0000313" key="2">
    <source>
        <dbReference type="Proteomes" id="UP000717624"/>
    </source>
</evidence>
<name>A0A939BUX0_9BACL</name>
<organism evidence="1 2">
    <name type="scientific">Brevibacillus fulvus</name>
    <dbReference type="NCBI Taxonomy" id="1125967"/>
    <lineage>
        <taxon>Bacteria</taxon>
        <taxon>Bacillati</taxon>
        <taxon>Bacillota</taxon>
        <taxon>Bacilli</taxon>
        <taxon>Bacillales</taxon>
        <taxon>Paenibacillaceae</taxon>
        <taxon>Brevibacillus</taxon>
    </lineage>
</organism>
<dbReference type="AlphaFoldDB" id="A0A939BUX0"/>
<dbReference type="EMBL" id="JAFBEB010000008">
    <property type="protein sequence ID" value="MBM7590869.1"/>
    <property type="molecule type" value="Genomic_DNA"/>
</dbReference>
<proteinExistence type="predicted"/>
<gene>
    <name evidence="1" type="ORF">JOD01_002481</name>
</gene>
<dbReference type="RefSeq" id="WP_204518619.1">
    <property type="nucleotide sequence ID" value="NZ_BAABIN010000005.1"/>
</dbReference>
<comment type="caution">
    <text evidence="1">The sequence shown here is derived from an EMBL/GenBank/DDBJ whole genome shotgun (WGS) entry which is preliminary data.</text>
</comment>
<dbReference type="Proteomes" id="UP000717624">
    <property type="component" value="Unassembled WGS sequence"/>
</dbReference>
<sequence>MSYQKNTWVDHIVDPGTGEIVQQGTKFTATRANNIETGIEKAHQLVEGLAQNILGSSVISGLAFTANGLTANYSAGSAYVNGVKFDVAAGSIQLNATQGQFIYLDSDGMVKNTTAQATADAKCKLWYFATDATSVITSTDNRNIVSKDTFVKQTDVATSGVNKIPRLDAQGKGAFSITGDAATVGGKSLSANSTADTVALRDASGDLSARQLKSSVATGTAPLSVSSTTTVTNLSADMVDGYHVGTAANNIPKRDAVGRLIADQLTNYKKTKSGKDANGIFTVVEYRRIADNTLYMKSTFSNPDAKGNYQTDTRVYYKTDGVTVDYTVTVTITYDADGDVISEVPSA</sequence>
<reference evidence="1" key="1">
    <citation type="submission" date="2021-01" db="EMBL/GenBank/DDBJ databases">
        <title>Genomic Encyclopedia of Type Strains, Phase IV (KMG-IV): sequencing the most valuable type-strain genomes for metagenomic binning, comparative biology and taxonomic classification.</title>
        <authorList>
            <person name="Goeker M."/>
        </authorList>
    </citation>
    <scope>NUCLEOTIDE SEQUENCE</scope>
    <source>
        <strain evidence="1">DSM 25523</strain>
    </source>
</reference>
<accession>A0A939BUX0</accession>
<protein>
    <submittedName>
        <fullName evidence="1">Uncharacterized protein</fullName>
    </submittedName>
</protein>
<evidence type="ECO:0000313" key="1">
    <source>
        <dbReference type="EMBL" id="MBM7590869.1"/>
    </source>
</evidence>
<keyword evidence="2" id="KW-1185">Reference proteome</keyword>